<dbReference type="Proteomes" id="UP000234323">
    <property type="component" value="Unassembled WGS sequence"/>
</dbReference>
<keyword evidence="2" id="KW-1185">Reference proteome</keyword>
<dbReference type="VEuPathDB" id="FungiDB:RhiirA1_458538"/>
<dbReference type="Pfam" id="PF14441">
    <property type="entry name" value="OTT_1508_deam"/>
    <property type="match status" value="1"/>
</dbReference>
<accession>A0A2I1GAX0</accession>
<protein>
    <submittedName>
        <fullName evidence="1">Uncharacterized protein</fullName>
    </submittedName>
</protein>
<dbReference type="InterPro" id="IPR027796">
    <property type="entry name" value="OTT_1508_deam-like"/>
</dbReference>
<reference evidence="1 2" key="1">
    <citation type="submission" date="2015-10" db="EMBL/GenBank/DDBJ databases">
        <title>Genome analyses suggest a sexual origin of heterokaryosis in a supposedly ancient asexual fungus.</title>
        <authorList>
            <person name="Ropars J."/>
            <person name="Sedzielewska K."/>
            <person name="Noel J."/>
            <person name="Charron P."/>
            <person name="Farinelli L."/>
            <person name="Marton T."/>
            <person name="Kruger M."/>
            <person name="Pelin A."/>
            <person name="Brachmann A."/>
            <person name="Corradi N."/>
        </authorList>
    </citation>
    <scope>NUCLEOTIDE SEQUENCE [LARGE SCALE GENOMIC DNA]</scope>
    <source>
        <strain evidence="1 2">A4</strain>
    </source>
</reference>
<name>A0A2I1GAX0_9GLOM</name>
<dbReference type="AlphaFoldDB" id="A0A2I1GAX0"/>
<gene>
    <name evidence="1" type="ORF">RhiirA4_457878</name>
</gene>
<proteinExistence type="predicted"/>
<evidence type="ECO:0000313" key="2">
    <source>
        <dbReference type="Proteomes" id="UP000234323"/>
    </source>
</evidence>
<dbReference type="EMBL" id="LLXI01000277">
    <property type="protein sequence ID" value="PKY43785.1"/>
    <property type="molecule type" value="Genomic_DNA"/>
</dbReference>
<dbReference type="VEuPathDB" id="FungiDB:RhiirFUN_021217"/>
<evidence type="ECO:0000313" key="1">
    <source>
        <dbReference type="EMBL" id="PKY43785.1"/>
    </source>
</evidence>
<comment type="caution">
    <text evidence="1">The sequence shown here is derived from an EMBL/GenBank/DDBJ whole genome shotgun (WGS) entry which is preliminary data.</text>
</comment>
<organism evidence="1 2">
    <name type="scientific">Rhizophagus irregularis</name>
    <dbReference type="NCBI Taxonomy" id="588596"/>
    <lineage>
        <taxon>Eukaryota</taxon>
        <taxon>Fungi</taxon>
        <taxon>Fungi incertae sedis</taxon>
        <taxon>Mucoromycota</taxon>
        <taxon>Glomeromycotina</taxon>
        <taxon>Glomeromycetes</taxon>
        <taxon>Glomerales</taxon>
        <taxon>Glomeraceae</taxon>
        <taxon>Rhizophagus</taxon>
    </lineage>
</organism>
<sequence>MKISEACLNSNNKKDSLRRVYGKSMQLESADIKQTVKLHAEMNIMTNELINKEDKSRAFIAVSKKCCYLYELYIRFARTKGYVIDTFGTQKIISLWKFPDANNAIFYDESLSYMGCLLGK</sequence>